<dbReference type="SMART" id="SM00642">
    <property type="entry name" value="Aamy"/>
    <property type="match status" value="1"/>
</dbReference>
<keyword evidence="2" id="KW-0378">Hydrolase</keyword>
<dbReference type="SUPFAM" id="SSF51445">
    <property type="entry name" value="(Trans)glycosidases"/>
    <property type="match status" value="1"/>
</dbReference>
<evidence type="ECO:0000313" key="2">
    <source>
        <dbReference type="EMBL" id="MCU7694271.1"/>
    </source>
</evidence>
<evidence type="ECO:0000259" key="1">
    <source>
        <dbReference type="SMART" id="SM00642"/>
    </source>
</evidence>
<dbReference type="PANTHER" id="PTHR47786:SF2">
    <property type="entry name" value="GLYCOSYL HYDROLASE FAMILY 13 CATALYTIC DOMAIN-CONTAINING PROTEIN"/>
    <property type="match status" value="1"/>
</dbReference>
<keyword evidence="3" id="KW-1185">Reference proteome</keyword>
<evidence type="ECO:0000313" key="3">
    <source>
        <dbReference type="Proteomes" id="UP001209317"/>
    </source>
</evidence>
<gene>
    <name evidence="2" type="ORF">OD355_07065</name>
</gene>
<dbReference type="GO" id="GO:0005975">
    <property type="term" value="P:carbohydrate metabolic process"/>
    <property type="evidence" value="ECO:0007669"/>
    <property type="project" value="InterPro"/>
</dbReference>
<dbReference type="InterPro" id="IPR017853">
    <property type="entry name" value="GH"/>
</dbReference>
<dbReference type="GO" id="GO:0016787">
    <property type="term" value="F:hydrolase activity"/>
    <property type="evidence" value="ECO:0007669"/>
    <property type="project" value="UniProtKB-KW"/>
</dbReference>
<comment type="caution">
    <text evidence="2">The sequence shown here is derived from an EMBL/GenBank/DDBJ whole genome shotgun (WGS) entry which is preliminary data.</text>
</comment>
<organism evidence="2 3">
    <name type="scientific">Haoranjiania flava</name>
    <dbReference type="NCBI Taxonomy" id="1856322"/>
    <lineage>
        <taxon>Bacteria</taxon>
        <taxon>Pseudomonadati</taxon>
        <taxon>Bacteroidota</taxon>
        <taxon>Chitinophagia</taxon>
        <taxon>Chitinophagales</taxon>
        <taxon>Chitinophagaceae</taxon>
        <taxon>Haoranjiania</taxon>
    </lineage>
</organism>
<dbReference type="CDD" id="cd11313">
    <property type="entry name" value="AmyAc_arch_bac_AmyA"/>
    <property type="match status" value="1"/>
</dbReference>
<sequence length="418" mass="48967">MSTFYKMVEWAETANIYEVNIRQYSDAGTFRGLQTHLARLSEMGVKILWLMPITPISEFERQGTLGSYYACSSYTEINPEFGNNIDFKNLVAEAHSLGMKIMIDWVANHTGYRHEWALHHPEWYQKNEHGDFTENHGWTDVIDLDYHNHEMRIAMMNAMQYWVKEFNIDGFRCDMAHLVPLDFWHSARKACEEIKPLFWLGECDEDNYSEVFDATYTWRWMHAIENFIQDTGSFQDMFSIIQHYDHLPAGALKMYFTSNHDENSWNGTEYEKYGKLALPLAAFTQMVKGIPLIYSGQELPNLKRLKFFEKDIIEWHKSGLQLHGFYKQLLQLRNFSPAFESDAIYICNAIEDCGISITRRKNDTEIIALFNFSDKEKIRAQPKNRAGKFTSLCSGVTYNFNEGETFELLPGEYLLYVK</sequence>
<reference evidence="2" key="1">
    <citation type="submission" date="2022-10" db="EMBL/GenBank/DDBJ databases">
        <authorList>
            <person name="Kim H.S."/>
            <person name="Kim J.-S."/>
            <person name="Suh M.K."/>
            <person name="Eom M.K."/>
            <person name="Lee J.-S."/>
        </authorList>
    </citation>
    <scope>NUCLEOTIDE SEQUENCE</scope>
    <source>
        <strain evidence="2">LIP-5</strain>
    </source>
</reference>
<feature type="domain" description="Glycosyl hydrolase family 13 catalytic" evidence="1">
    <location>
        <begin position="2"/>
        <end position="333"/>
    </location>
</feature>
<dbReference type="Gene3D" id="3.20.20.80">
    <property type="entry name" value="Glycosidases"/>
    <property type="match status" value="1"/>
</dbReference>
<dbReference type="InterPro" id="IPR006047">
    <property type="entry name" value="GH13_cat_dom"/>
</dbReference>
<proteinExistence type="predicted"/>
<accession>A0AAE3LMU4</accession>
<dbReference type="AlphaFoldDB" id="A0AAE3LMU4"/>
<dbReference type="EMBL" id="JAOTPL010000008">
    <property type="protein sequence ID" value="MCU7694271.1"/>
    <property type="molecule type" value="Genomic_DNA"/>
</dbReference>
<protein>
    <submittedName>
        <fullName evidence="2">Alpha-amylase family glycosyl hydrolase</fullName>
    </submittedName>
</protein>
<dbReference type="PANTHER" id="PTHR47786">
    <property type="entry name" value="ALPHA-1,4-GLUCAN:MALTOSE-1-PHOSPHATE MALTOSYLTRANSFERASE"/>
    <property type="match status" value="1"/>
</dbReference>
<dbReference type="Pfam" id="PF00128">
    <property type="entry name" value="Alpha-amylase"/>
    <property type="match status" value="1"/>
</dbReference>
<name>A0AAE3LMU4_9BACT</name>
<dbReference type="RefSeq" id="WP_263037757.1">
    <property type="nucleotide sequence ID" value="NZ_JAOTPL010000008.1"/>
</dbReference>
<dbReference type="Proteomes" id="UP001209317">
    <property type="component" value="Unassembled WGS sequence"/>
</dbReference>